<dbReference type="OrthoDB" id="6426785at2759"/>
<dbReference type="EMBL" id="BMAO01021645">
    <property type="protein sequence ID" value="GFQ76360.1"/>
    <property type="molecule type" value="Genomic_DNA"/>
</dbReference>
<name>A0A8X6FBU5_TRICU</name>
<accession>A0A8X6FBU5</accession>
<evidence type="ECO:0000313" key="1">
    <source>
        <dbReference type="EMBL" id="GFQ76360.1"/>
    </source>
</evidence>
<evidence type="ECO:0000313" key="2">
    <source>
        <dbReference type="Proteomes" id="UP000887116"/>
    </source>
</evidence>
<keyword evidence="2" id="KW-1185">Reference proteome</keyword>
<protein>
    <submittedName>
        <fullName evidence="1">Uncharacterized protein</fullName>
    </submittedName>
</protein>
<feature type="non-terminal residue" evidence="1">
    <location>
        <position position="1"/>
    </location>
</feature>
<dbReference type="AlphaFoldDB" id="A0A8X6FBU5"/>
<dbReference type="Proteomes" id="UP000887116">
    <property type="component" value="Unassembled WGS sequence"/>
</dbReference>
<proteinExistence type="predicted"/>
<reference evidence="1" key="1">
    <citation type="submission" date="2020-07" db="EMBL/GenBank/DDBJ databases">
        <title>Multicomponent nature underlies the extraordinary mechanical properties of spider dragline silk.</title>
        <authorList>
            <person name="Kono N."/>
            <person name="Nakamura H."/>
            <person name="Mori M."/>
            <person name="Yoshida Y."/>
            <person name="Ohtoshi R."/>
            <person name="Malay A.D."/>
            <person name="Moran D.A.P."/>
            <person name="Tomita M."/>
            <person name="Numata K."/>
            <person name="Arakawa K."/>
        </authorList>
    </citation>
    <scope>NUCLEOTIDE SEQUENCE</scope>
</reference>
<sequence>METRSCYEIMTPQNYLEAVDVVRTAAADANLTFEADNLDGQRTEYCAYTEDEKSSLDILQEGWWTNSR</sequence>
<organism evidence="1 2">
    <name type="scientific">Trichonephila clavata</name>
    <name type="common">Joro spider</name>
    <name type="synonym">Nephila clavata</name>
    <dbReference type="NCBI Taxonomy" id="2740835"/>
    <lineage>
        <taxon>Eukaryota</taxon>
        <taxon>Metazoa</taxon>
        <taxon>Ecdysozoa</taxon>
        <taxon>Arthropoda</taxon>
        <taxon>Chelicerata</taxon>
        <taxon>Arachnida</taxon>
        <taxon>Araneae</taxon>
        <taxon>Araneomorphae</taxon>
        <taxon>Entelegynae</taxon>
        <taxon>Araneoidea</taxon>
        <taxon>Nephilidae</taxon>
        <taxon>Trichonephila</taxon>
    </lineage>
</organism>
<comment type="caution">
    <text evidence="1">The sequence shown here is derived from an EMBL/GenBank/DDBJ whole genome shotgun (WGS) entry which is preliminary data.</text>
</comment>
<gene>
    <name evidence="1" type="ORF">TNCT_448181</name>
</gene>